<keyword evidence="10" id="KW-0961">Cell wall biogenesis/degradation</keyword>
<feature type="transmembrane region" description="Helical" evidence="13">
    <location>
        <begin position="338"/>
        <end position="359"/>
    </location>
</feature>
<dbReference type="GO" id="GO:0032153">
    <property type="term" value="C:cell division site"/>
    <property type="evidence" value="ECO:0007669"/>
    <property type="project" value="TreeGrafter"/>
</dbReference>
<feature type="transmembrane region" description="Helical" evidence="13">
    <location>
        <begin position="12"/>
        <end position="32"/>
    </location>
</feature>
<keyword evidence="2" id="KW-1003">Cell membrane</keyword>
<dbReference type="PANTHER" id="PTHR30474:SF1">
    <property type="entry name" value="PEPTIDOGLYCAN GLYCOSYLTRANSFERASE MRDB"/>
    <property type="match status" value="1"/>
</dbReference>
<dbReference type="NCBIfam" id="NF037961">
    <property type="entry name" value="RodA_shape"/>
    <property type="match status" value="1"/>
</dbReference>
<dbReference type="GO" id="GO:0008360">
    <property type="term" value="P:regulation of cell shape"/>
    <property type="evidence" value="ECO:0007669"/>
    <property type="project" value="UniProtKB-KW"/>
</dbReference>
<keyword evidence="9 13" id="KW-0472">Membrane</keyword>
<dbReference type="NCBIfam" id="TIGR02210">
    <property type="entry name" value="rodA_shape"/>
    <property type="match status" value="1"/>
</dbReference>
<feature type="transmembrane region" description="Helical" evidence="13">
    <location>
        <begin position="371"/>
        <end position="398"/>
    </location>
</feature>
<accession>A0A6N9NG17</accession>
<keyword evidence="3" id="KW-0328">Glycosyltransferase</keyword>
<evidence type="ECO:0000256" key="3">
    <source>
        <dbReference type="ARBA" id="ARBA00022676"/>
    </source>
</evidence>
<dbReference type="GO" id="GO:0071555">
    <property type="term" value="P:cell wall organization"/>
    <property type="evidence" value="ECO:0007669"/>
    <property type="project" value="UniProtKB-KW"/>
</dbReference>
<keyword evidence="7" id="KW-0573">Peptidoglycan synthesis</keyword>
<evidence type="ECO:0000256" key="2">
    <source>
        <dbReference type="ARBA" id="ARBA00022475"/>
    </source>
</evidence>
<protein>
    <recommendedName>
        <fullName evidence="12">Cell wall polymerase</fullName>
    </recommendedName>
    <alternativeName>
        <fullName evidence="11">Peptidoglycan polymerase</fullName>
    </alternativeName>
</protein>
<feature type="transmembrane region" description="Helical" evidence="13">
    <location>
        <begin position="185"/>
        <end position="204"/>
    </location>
</feature>
<keyword evidence="6" id="KW-0133">Cell shape</keyword>
<reference evidence="14 15" key="1">
    <citation type="submission" date="2019-12" db="EMBL/GenBank/DDBJ databases">
        <authorList>
            <person name="Zhao J."/>
        </authorList>
    </citation>
    <scope>NUCLEOTIDE SEQUENCE [LARGE SCALE GENOMIC DNA]</scope>
    <source>
        <strain evidence="14 15">S-15</strain>
    </source>
</reference>
<dbReference type="EMBL" id="WWNE01000003">
    <property type="protein sequence ID" value="NBG64734.1"/>
    <property type="molecule type" value="Genomic_DNA"/>
</dbReference>
<dbReference type="InterPro" id="IPR011923">
    <property type="entry name" value="RodA/MrdB"/>
</dbReference>
<feature type="transmembrane region" description="Helical" evidence="13">
    <location>
        <begin position="216"/>
        <end position="236"/>
    </location>
</feature>
<evidence type="ECO:0000256" key="9">
    <source>
        <dbReference type="ARBA" id="ARBA00023136"/>
    </source>
</evidence>
<dbReference type="RefSeq" id="WP_160631182.1">
    <property type="nucleotide sequence ID" value="NZ_WWNE01000003.1"/>
</dbReference>
<evidence type="ECO:0000256" key="5">
    <source>
        <dbReference type="ARBA" id="ARBA00022692"/>
    </source>
</evidence>
<feature type="transmembrane region" description="Helical" evidence="13">
    <location>
        <begin position="404"/>
        <end position="423"/>
    </location>
</feature>
<dbReference type="GO" id="GO:0015648">
    <property type="term" value="F:lipid-linked peptidoglycan transporter activity"/>
    <property type="evidence" value="ECO:0007669"/>
    <property type="project" value="TreeGrafter"/>
</dbReference>
<organism evidence="14 15">
    <name type="scientific">Acidiluteibacter ferrifornacis</name>
    <dbReference type="NCBI Taxonomy" id="2692424"/>
    <lineage>
        <taxon>Bacteria</taxon>
        <taxon>Pseudomonadati</taxon>
        <taxon>Bacteroidota</taxon>
        <taxon>Flavobacteriia</taxon>
        <taxon>Flavobacteriales</taxon>
        <taxon>Cryomorphaceae</taxon>
        <taxon>Acidiluteibacter</taxon>
    </lineage>
</organism>
<feature type="transmembrane region" description="Helical" evidence="13">
    <location>
        <begin position="145"/>
        <end position="178"/>
    </location>
</feature>
<comment type="caution">
    <text evidence="14">The sequence shown here is derived from an EMBL/GenBank/DDBJ whole genome shotgun (WGS) entry which is preliminary data.</text>
</comment>
<dbReference type="AlphaFoldDB" id="A0A6N9NG17"/>
<evidence type="ECO:0000256" key="1">
    <source>
        <dbReference type="ARBA" id="ARBA00004141"/>
    </source>
</evidence>
<keyword evidence="5 13" id="KW-0812">Transmembrane</keyword>
<evidence type="ECO:0000313" key="15">
    <source>
        <dbReference type="Proteomes" id="UP000470771"/>
    </source>
</evidence>
<evidence type="ECO:0000313" key="14">
    <source>
        <dbReference type="EMBL" id="NBG64734.1"/>
    </source>
</evidence>
<evidence type="ECO:0000256" key="7">
    <source>
        <dbReference type="ARBA" id="ARBA00022984"/>
    </source>
</evidence>
<dbReference type="GO" id="GO:0016757">
    <property type="term" value="F:glycosyltransferase activity"/>
    <property type="evidence" value="ECO:0007669"/>
    <property type="project" value="UniProtKB-KW"/>
</dbReference>
<proteinExistence type="predicted"/>
<evidence type="ECO:0000256" key="11">
    <source>
        <dbReference type="ARBA" id="ARBA00032370"/>
    </source>
</evidence>
<sequence length="433" mass="48112">MRNSPSIFNNIDWFSILLYLILVFAGWLNIYAAVYNEEFKSIFDASQQYGKQLIWIGTSVGLVIILLFIDERFFNTFAYVIYGIIISLLVLVIVIGAETKGATSWFEVGGFKIQPSEFAKFATSLAVAKYLSTMNVKMSDLKTKAIALTIIFLPSLLILAQNDTGSALVYGAFILVLYREGLSGNILLIGVSAAFLFVMALIMRNEIFHFPFKIEIDGTLLLIISLGLFSTALWYFNRKSKQIIYISIAILVGGAGLIKSVDYIFNNVLEPHQSKRINVMLGLESDPKGAGYNVNQSLIAIGSGGIAGKGFLEGTQTKYNFVPEQSTDFIFCTIGEEWGFLGALVIIILFVTLLLRIMYLTTRQRSDFARIYGYGVACILFFHFAINIGMTIGLAPVIGIPLPFFSYGGSSLWGFTILLFIFLKLDSDRMKVL</sequence>
<dbReference type="InterPro" id="IPR018365">
    <property type="entry name" value="Cell_cycle_FtsW-rel_CS"/>
</dbReference>
<evidence type="ECO:0000256" key="6">
    <source>
        <dbReference type="ARBA" id="ARBA00022960"/>
    </source>
</evidence>
<name>A0A6N9NG17_9FLAO</name>
<keyword evidence="15" id="KW-1185">Reference proteome</keyword>
<feature type="transmembrane region" description="Helical" evidence="13">
    <location>
        <begin position="76"/>
        <end position="97"/>
    </location>
</feature>
<evidence type="ECO:0000256" key="12">
    <source>
        <dbReference type="ARBA" id="ARBA00033270"/>
    </source>
</evidence>
<dbReference type="PANTHER" id="PTHR30474">
    <property type="entry name" value="CELL CYCLE PROTEIN"/>
    <property type="match status" value="1"/>
</dbReference>
<dbReference type="InterPro" id="IPR001182">
    <property type="entry name" value="FtsW/RodA"/>
</dbReference>
<keyword evidence="4" id="KW-0808">Transferase</keyword>
<dbReference type="Pfam" id="PF01098">
    <property type="entry name" value="FTSW_RODA_SPOVE"/>
    <property type="match status" value="2"/>
</dbReference>
<dbReference type="PROSITE" id="PS00428">
    <property type="entry name" value="FTSW_RODA_SPOVE"/>
    <property type="match status" value="1"/>
</dbReference>
<dbReference type="GO" id="GO:0009252">
    <property type="term" value="P:peptidoglycan biosynthetic process"/>
    <property type="evidence" value="ECO:0007669"/>
    <property type="project" value="UniProtKB-KW"/>
</dbReference>
<dbReference type="GO" id="GO:0051301">
    <property type="term" value="P:cell division"/>
    <property type="evidence" value="ECO:0007669"/>
    <property type="project" value="InterPro"/>
</dbReference>
<evidence type="ECO:0000256" key="13">
    <source>
        <dbReference type="SAM" id="Phobius"/>
    </source>
</evidence>
<dbReference type="Proteomes" id="UP000470771">
    <property type="component" value="Unassembled WGS sequence"/>
</dbReference>
<dbReference type="GO" id="GO:0005886">
    <property type="term" value="C:plasma membrane"/>
    <property type="evidence" value="ECO:0007669"/>
    <property type="project" value="TreeGrafter"/>
</dbReference>
<gene>
    <name evidence="14" type="primary">rodA</name>
    <name evidence="14" type="ORF">GQN54_01305</name>
</gene>
<evidence type="ECO:0000256" key="8">
    <source>
        <dbReference type="ARBA" id="ARBA00022989"/>
    </source>
</evidence>
<feature type="transmembrane region" description="Helical" evidence="13">
    <location>
        <begin position="243"/>
        <end position="265"/>
    </location>
</feature>
<evidence type="ECO:0000256" key="4">
    <source>
        <dbReference type="ARBA" id="ARBA00022679"/>
    </source>
</evidence>
<feature type="transmembrane region" description="Helical" evidence="13">
    <location>
        <begin position="52"/>
        <end position="69"/>
    </location>
</feature>
<comment type="subcellular location">
    <subcellularLocation>
        <location evidence="1">Membrane</location>
        <topology evidence="1">Multi-pass membrane protein</topology>
    </subcellularLocation>
</comment>
<keyword evidence="8 13" id="KW-1133">Transmembrane helix</keyword>
<evidence type="ECO:0000256" key="10">
    <source>
        <dbReference type="ARBA" id="ARBA00023316"/>
    </source>
</evidence>